<protein>
    <submittedName>
        <fullName evidence="1">Uncharacterized protein</fullName>
    </submittedName>
</protein>
<accession>A0A4C1T6I8</accession>
<dbReference type="Proteomes" id="UP000299102">
    <property type="component" value="Unassembled WGS sequence"/>
</dbReference>
<name>A0A4C1T6I8_EUMVA</name>
<dbReference type="AlphaFoldDB" id="A0A4C1T6I8"/>
<comment type="caution">
    <text evidence="1">The sequence shown here is derived from an EMBL/GenBank/DDBJ whole genome shotgun (WGS) entry which is preliminary data.</text>
</comment>
<dbReference type="EMBL" id="BGZK01004573">
    <property type="protein sequence ID" value="GBP09744.1"/>
    <property type="molecule type" value="Genomic_DNA"/>
</dbReference>
<organism evidence="1 2">
    <name type="scientific">Eumeta variegata</name>
    <name type="common">Bagworm moth</name>
    <name type="synonym">Eumeta japonica</name>
    <dbReference type="NCBI Taxonomy" id="151549"/>
    <lineage>
        <taxon>Eukaryota</taxon>
        <taxon>Metazoa</taxon>
        <taxon>Ecdysozoa</taxon>
        <taxon>Arthropoda</taxon>
        <taxon>Hexapoda</taxon>
        <taxon>Insecta</taxon>
        <taxon>Pterygota</taxon>
        <taxon>Neoptera</taxon>
        <taxon>Endopterygota</taxon>
        <taxon>Lepidoptera</taxon>
        <taxon>Glossata</taxon>
        <taxon>Ditrysia</taxon>
        <taxon>Tineoidea</taxon>
        <taxon>Psychidae</taxon>
        <taxon>Oiketicinae</taxon>
        <taxon>Eumeta</taxon>
    </lineage>
</organism>
<keyword evidence="2" id="KW-1185">Reference proteome</keyword>
<evidence type="ECO:0000313" key="2">
    <source>
        <dbReference type="Proteomes" id="UP000299102"/>
    </source>
</evidence>
<evidence type="ECO:0000313" key="1">
    <source>
        <dbReference type="EMBL" id="GBP09744.1"/>
    </source>
</evidence>
<gene>
    <name evidence="1" type="ORF">EVAR_101621_1</name>
</gene>
<sequence>MGRLVLRARCVYKKSALRKLPCPSFAVSSEPHPGYLDLQDPGHLQPTMVRQVVSAQLEVPWRRSFLLGSRLAILEAM</sequence>
<reference evidence="1 2" key="1">
    <citation type="journal article" date="2019" name="Commun. Biol.">
        <title>The bagworm genome reveals a unique fibroin gene that provides high tensile strength.</title>
        <authorList>
            <person name="Kono N."/>
            <person name="Nakamura H."/>
            <person name="Ohtoshi R."/>
            <person name="Tomita M."/>
            <person name="Numata K."/>
            <person name="Arakawa K."/>
        </authorList>
    </citation>
    <scope>NUCLEOTIDE SEQUENCE [LARGE SCALE GENOMIC DNA]</scope>
</reference>
<proteinExistence type="predicted"/>